<dbReference type="AlphaFoldDB" id="A0A0G0QP43"/>
<name>A0A0G0QP43_9BACT</name>
<proteinExistence type="predicted"/>
<dbReference type="EMBL" id="LBYB01000005">
    <property type="protein sequence ID" value="KKR41898.1"/>
    <property type="molecule type" value="Genomic_DNA"/>
</dbReference>
<accession>A0A0G0QP43</accession>
<evidence type="ECO:0000313" key="1">
    <source>
        <dbReference type="EMBL" id="KKR41898.1"/>
    </source>
</evidence>
<dbReference type="Proteomes" id="UP000034881">
    <property type="component" value="Unassembled WGS sequence"/>
</dbReference>
<evidence type="ECO:0000313" key="2">
    <source>
        <dbReference type="Proteomes" id="UP000034881"/>
    </source>
</evidence>
<protein>
    <submittedName>
        <fullName evidence="1">Uncharacterized protein</fullName>
    </submittedName>
</protein>
<organism evidence="1 2">
    <name type="scientific">Candidatus Daviesbacteria bacterium GW2011_GWC2_40_12</name>
    <dbReference type="NCBI Taxonomy" id="1618431"/>
    <lineage>
        <taxon>Bacteria</taxon>
        <taxon>Candidatus Daviesiibacteriota</taxon>
    </lineage>
</organism>
<comment type="caution">
    <text evidence="1">The sequence shown here is derived from an EMBL/GenBank/DDBJ whole genome shotgun (WGS) entry which is preliminary data.</text>
</comment>
<sequence>MADWEKVEMSPTWDYENEKELIGVYLSKEVEVGPNKSNLYSFKKSDGLVVGIWGSTILDNRFKGIAFGEEVKVVYLGMVKNEKTGREYHNFEIYHRPAQPENEFEED</sequence>
<gene>
    <name evidence="1" type="ORF">UT77_C0005G0013</name>
</gene>
<reference evidence="1 2" key="1">
    <citation type="journal article" date="2015" name="Nature">
        <title>rRNA introns, odd ribosomes, and small enigmatic genomes across a large radiation of phyla.</title>
        <authorList>
            <person name="Brown C.T."/>
            <person name="Hug L.A."/>
            <person name="Thomas B.C."/>
            <person name="Sharon I."/>
            <person name="Castelle C.J."/>
            <person name="Singh A."/>
            <person name="Wilkins M.J."/>
            <person name="Williams K.H."/>
            <person name="Banfield J.F."/>
        </authorList>
    </citation>
    <scope>NUCLEOTIDE SEQUENCE [LARGE SCALE GENOMIC DNA]</scope>
</reference>